<dbReference type="KEGG" id="aol:S58_60040"/>
<feature type="domain" description="Type II secretion system protein GspG C-terminal" evidence="11">
    <location>
        <begin position="60"/>
        <end position="167"/>
    </location>
</feature>
<dbReference type="InterPro" id="IPR045584">
    <property type="entry name" value="Pilin-like"/>
</dbReference>
<gene>
    <name evidence="12" type="ORF">S58_60040</name>
</gene>
<name>M4ZZP6_9BRAD</name>
<dbReference type="eggNOG" id="COG2165">
    <property type="taxonomic scope" value="Bacteria"/>
</dbReference>
<dbReference type="STRING" id="1245469.S58_60040"/>
<evidence type="ECO:0000256" key="8">
    <source>
        <dbReference type="ARBA" id="ARBA00022989"/>
    </source>
</evidence>
<keyword evidence="6" id="KW-0997">Cell inner membrane</keyword>
<keyword evidence="8 10" id="KW-1133">Transmembrane helix</keyword>
<evidence type="ECO:0000256" key="6">
    <source>
        <dbReference type="ARBA" id="ARBA00022519"/>
    </source>
</evidence>
<dbReference type="GO" id="GO:0015628">
    <property type="term" value="P:protein secretion by the type II secretion system"/>
    <property type="evidence" value="ECO:0007669"/>
    <property type="project" value="InterPro"/>
</dbReference>
<dbReference type="PANTHER" id="PTHR30093">
    <property type="entry name" value="GENERAL SECRETION PATHWAY PROTEIN G"/>
    <property type="match status" value="1"/>
</dbReference>
<comment type="subcellular location">
    <subcellularLocation>
        <location evidence="1">Cell inner membrane</location>
        <topology evidence="1">Single-pass membrane protein</topology>
    </subcellularLocation>
</comment>
<dbReference type="PATRIC" id="fig|1245469.3.peg.6142"/>
<dbReference type="GO" id="GO:0005886">
    <property type="term" value="C:plasma membrane"/>
    <property type="evidence" value="ECO:0007669"/>
    <property type="project" value="UniProtKB-SubCell"/>
</dbReference>
<dbReference type="PANTHER" id="PTHR30093:SF45">
    <property type="entry name" value="TYPE II SECRETION SYSTEM CORE PROTEIN G"/>
    <property type="match status" value="1"/>
</dbReference>
<keyword evidence="5" id="KW-0488">Methylation</keyword>
<dbReference type="InterPro" id="IPR012902">
    <property type="entry name" value="N_methyl_site"/>
</dbReference>
<dbReference type="InterPro" id="IPR013545">
    <property type="entry name" value="T2SS_protein-GspG_C"/>
</dbReference>
<reference evidence="12 13" key="1">
    <citation type="journal article" date="2013" name="Appl. Environ. Microbiol.">
        <title>Genome analysis suggests that the soil oligotrophic bacterium Agromonas oligotrophica (Bradyrhizobium oligotrophicum) is a nitrogen-fixing symbiont of Aeschynomene indica.</title>
        <authorList>
            <person name="Okubo T."/>
            <person name="Fukushima S."/>
            <person name="Itakura M."/>
            <person name="Oshima K."/>
            <person name="Longtonglang A."/>
            <person name="Teaumroong N."/>
            <person name="Mitsui H."/>
            <person name="Hattori M."/>
            <person name="Hattori R."/>
            <person name="Hattori T."/>
            <person name="Minamisawa K."/>
        </authorList>
    </citation>
    <scope>NUCLEOTIDE SEQUENCE [LARGE SCALE GENOMIC DNA]</scope>
    <source>
        <strain evidence="12 13">S58</strain>
    </source>
</reference>
<dbReference type="HOGENOM" id="CLU_091705_2_0_5"/>
<evidence type="ECO:0000256" key="3">
    <source>
        <dbReference type="ARBA" id="ARBA00020042"/>
    </source>
</evidence>
<accession>M4ZZP6</accession>
<evidence type="ECO:0000313" key="13">
    <source>
        <dbReference type="Proteomes" id="UP000011841"/>
    </source>
</evidence>
<comment type="similarity">
    <text evidence="2">Belongs to the GSP G family.</text>
</comment>
<dbReference type="SUPFAM" id="SSF54523">
    <property type="entry name" value="Pili subunits"/>
    <property type="match status" value="1"/>
</dbReference>
<keyword evidence="13" id="KW-1185">Reference proteome</keyword>
<evidence type="ECO:0000313" key="12">
    <source>
        <dbReference type="EMBL" id="BAM91980.1"/>
    </source>
</evidence>
<feature type="transmembrane region" description="Helical" evidence="10">
    <location>
        <begin position="36"/>
        <end position="57"/>
    </location>
</feature>
<protein>
    <recommendedName>
        <fullName evidence="3">Type II secretion system core protein G</fullName>
    </recommendedName>
</protein>
<dbReference type="PROSITE" id="PS00409">
    <property type="entry name" value="PROKAR_NTER_METHYL"/>
    <property type="match status" value="1"/>
</dbReference>
<dbReference type="GO" id="GO:0015627">
    <property type="term" value="C:type II protein secretion system complex"/>
    <property type="evidence" value="ECO:0007669"/>
    <property type="project" value="InterPro"/>
</dbReference>
<dbReference type="InterPro" id="IPR000983">
    <property type="entry name" value="Bac_GSPG_pilin"/>
</dbReference>
<proteinExistence type="inferred from homology"/>
<dbReference type="InterPro" id="IPR010054">
    <property type="entry name" value="Type2_sec_GspG"/>
</dbReference>
<organism evidence="12 13">
    <name type="scientific">Bradyrhizobium oligotrophicum S58</name>
    <dbReference type="NCBI Taxonomy" id="1245469"/>
    <lineage>
        <taxon>Bacteria</taxon>
        <taxon>Pseudomonadati</taxon>
        <taxon>Pseudomonadota</taxon>
        <taxon>Alphaproteobacteria</taxon>
        <taxon>Hyphomicrobiales</taxon>
        <taxon>Nitrobacteraceae</taxon>
        <taxon>Bradyrhizobium</taxon>
    </lineage>
</organism>
<dbReference type="PRINTS" id="PR00813">
    <property type="entry name" value="BCTERIALGSPG"/>
</dbReference>
<dbReference type="NCBIfam" id="TIGR02532">
    <property type="entry name" value="IV_pilin_GFxxxE"/>
    <property type="match status" value="1"/>
</dbReference>
<evidence type="ECO:0000256" key="10">
    <source>
        <dbReference type="SAM" id="Phobius"/>
    </source>
</evidence>
<evidence type="ECO:0000256" key="5">
    <source>
        <dbReference type="ARBA" id="ARBA00022481"/>
    </source>
</evidence>
<sequence length="169" mass="18530">MEAMMLGWAGIRDVVTYRVARWRGRRRLRRGSQGEAGFTLVEMLVVITIIGLIMGLVGPRVLSYLSDSKLKTARIQIRSLSSALDLYHLDNGRYPTAAEGLGALVQKPAAAVSWNGPYLSGTLVPNDPWGRPYVYKFPGQHGAYDIVSLGPEGREDEASANANVTSWQP</sequence>
<keyword evidence="9 10" id="KW-0472">Membrane</keyword>
<dbReference type="EMBL" id="AP012603">
    <property type="protein sequence ID" value="BAM91980.1"/>
    <property type="molecule type" value="Genomic_DNA"/>
</dbReference>
<evidence type="ECO:0000256" key="9">
    <source>
        <dbReference type="ARBA" id="ARBA00023136"/>
    </source>
</evidence>
<keyword evidence="4" id="KW-1003">Cell membrane</keyword>
<evidence type="ECO:0000259" key="11">
    <source>
        <dbReference type="Pfam" id="PF08334"/>
    </source>
</evidence>
<evidence type="ECO:0000256" key="7">
    <source>
        <dbReference type="ARBA" id="ARBA00022692"/>
    </source>
</evidence>
<evidence type="ECO:0000256" key="4">
    <source>
        <dbReference type="ARBA" id="ARBA00022475"/>
    </source>
</evidence>
<dbReference type="Pfam" id="PF08334">
    <property type="entry name" value="T2SSG"/>
    <property type="match status" value="1"/>
</dbReference>
<keyword evidence="7 10" id="KW-0812">Transmembrane</keyword>
<dbReference type="Proteomes" id="UP000011841">
    <property type="component" value="Chromosome"/>
</dbReference>
<evidence type="ECO:0000256" key="1">
    <source>
        <dbReference type="ARBA" id="ARBA00004377"/>
    </source>
</evidence>
<dbReference type="Gene3D" id="3.30.700.10">
    <property type="entry name" value="Glycoprotein, Type 4 Pilin"/>
    <property type="match status" value="1"/>
</dbReference>
<dbReference type="NCBIfam" id="TIGR01710">
    <property type="entry name" value="typeII_sec_gspG"/>
    <property type="match status" value="1"/>
</dbReference>
<evidence type="ECO:0000256" key="2">
    <source>
        <dbReference type="ARBA" id="ARBA00009984"/>
    </source>
</evidence>
<dbReference type="AlphaFoldDB" id="M4ZZP6"/>
<dbReference type="Pfam" id="PF07963">
    <property type="entry name" value="N_methyl"/>
    <property type="match status" value="1"/>
</dbReference>